<dbReference type="EMBL" id="PYFT01000001">
    <property type="protein sequence ID" value="PSR53605.1"/>
    <property type="molecule type" value="Genomic_DNA"/>
</dbReference>
<protein>
    <submittedName>
        <fullName evidence="2">Uncharacterized protein</fullName>
    </submittedName>
</protein>
<keyword evidence="3" id="KW-1185">Reference proteome</keyword>
<evidence type="ECO:0000256" key="1">
    <source>
        <dbReference type="SAM" id="SignalP"/>
    </source>
</evidence>
<organism evidence="2 3">
    <name type="scientific">Adhaeribacter arboris</name>
    <dbReference type="NCBI Taxonomy" id="2072846"/>
    <lineage>
        <taxon>Bacteria</taxon>
        <taxon>Pseudomonadati</taxon>
        <taxon>Bacteroidota</taxon>
        <taxon>Cytophagia</taxon>
        <taxon>Cytophagales</taxon>
        <taxon>Hymenobacteraceae</taxon>
        <taxon>Adhaeribacter</taxon>
    </lineage>
</organism>
<comment type="caution">
    <text evidence="2">The sequence shown here is derived from an EMBL/GenBank/DDBJ whole genome shotgun (WGS) entry which is preliminary data.</text>
</comment>
<sequence length="80" mass="8941">MNMPFPKIRFLLLAFMLLSNVNGLKNSFNPDVESQPILREQDIITPGLVADSSQKQTPEQEVKIKTLAKALAQVNQTTTE</sequence>
<proteinExistence type="predicted"/>
<feature type="chain" id="PRO_5015741119" evidence="1">
    <location>
        <begin position="22"/>
        <end position="80"/>
    </location>
</feature>
<feature type="signal peptide" evidence="1">
    <location>
        <begin position="1"/>
        <end position="21"/>
    </location>
</feature>
<dbReference type="AlphaFoldDB" id="A0A2T2YDL3"/>
<accession>A0A2T2YDL3</accession>
<evidence type="ECO:0000313" key="2">
    <source>
        <dbReference type="EMBL" id="PSR53605.1"/>
    </source>
</evidence>
<name>A0A2T2YDL3_9BACT</name>
<reference evidence="2 3" key="1">
    <citation type="submission" date="2018-03" db="EMBL/GenBank/DDBJ databases">
        <title>Adhaeribacter sp. HMF7605 Genome sequencing and assembly.</title>
        <authorList>
            <person name="Kang H."/>
            <person name="Kang J."/>
            <person name="Cha I."/>
            <person name="Kim H."/>
            <person name="Joh K."/>
        </authorList>
    </citation>
    <scope>NUCLEOTIDE SEQUENCE [LARGE SCALE GENOMIC DNA]</scope>
    <source>
        <strain evidence="2 3">HMF7605</strain>
    </source>
</reference>
<keyword evidence="1" id="KW-0732">Signal</keyword>
<dbReference type="Proteomes" id="UP000240357">
    <property type="component" value="Unassembled WGS sequence"/>
</dbReference>
<evidence type="ECO:0000313" key="3">
    <source>
        <dbReference type="Proteomes" id="UP000240357"/>
    </source>
</evidence>
<gene>
    <name evidence="2" type="ORF">AHMF7605_08735</name>
</gene>